<evidence type="ECO:0008006" key="3">
    <source>
        <dbReference type="Google" id="ProtNLM"/>
    </source>
</evidence>
<keyword evidence="2" id="KW-1185">Reference proteome</keyword>
<gene>
    <name evidence="1" type="ORF">WJU22_19850</name>
</gene>
<evidence type="ECO:0000313" key="2">
    <source>
        <dbReference type="Proteomes" id="UP001449657"/>
    </source>
</evidence>
<dbReference type="EMBL" id="CP150096">
    <property type="protein sequence ID" value="WZN45155.1"/>
    <property type="molecule type" value="Genomic_DNA"/>
</dbReference>
<proteinExistence type="predicted"/>
<name>A0ABZ2Z126_9BACT</name>
<evidence type="ECO:0000313" key="1">
    <source>
        <dbReference type="EMBL" id="WZN45155.1"/>
    </source>
</evidence>
<dbReference type="RefSeq" id="WP_341839910.1">
    <property type="nucleotide sequence ID" value="NZ_CP150096.1"/>
</dbReference>
<dbReference type="Proteomes" id="UP001449657">
    <property type="component" value="Chromosome"/>
</dbReference>
<sequence>MTWALMAAAMTFAACKKSDRDRPGVVEGEVVDVDTGLPVAGVTVRLNACQLVGGDAYHCETANEMKTGADGKYSLTFRGGRSKNFRLELASNDSILPYTSYNIQPGQKTRIRMEAMRAFSAKVRLVIRKNEGPQLYFKNSILLPGPLDTTFSVWGPKNSDYILNLGVQDRTAGYVRGVRKILPIIPGNSETTLIVIEDMLQLPKLQ</sequence>
<protein>
    <recommendedName>
        <fullName evidence="3">Carboxypeptidase regulatory-like domain-containing protein</fullName>
    </recommendedName>
</protein>
<accession>A0ABZ2Z126</accession>
<dbReference type="Gene3D" id="2.60.40.1120">
    <property type="entry name" value="Carboxypeptidase-like, regulatory domain"/>
    <property type="match status" value="1"/>
</dbReference>
<organism evidence="1 2">
    <name type="scientific">Chitinophaga caseinilytica</name>
    <dbReference type="NCBI Taxonomy" id="2267521"/>
    <lineage>
        <taxon>Bacteria</taxon>
        <taxon>Pseudomonadati</taxon>
        <taxon>Bacteroidota</taxon>
        <taxon>Chitinophagia</taxon>
        <taxon>Chitinophagales</taxon>
        <taxon>Chitinophagaceae</taxon>
        <taxon>Chitinophaga</taxon>
    </lineage>
</organism>
<reference evidence="1 2" key="1">
    <citation type="submission" date="2024-03" db="EMBL/GenBank/DDBJ databases">
        <title>Chitinophaga caseinilytica sp. nov., a casein hydrolysing bacterium isolated from forest soil.</title>
        <authorList>
            <person name="Lee D.S."/>
            <person name="Han D.M."/>
            <person name="Baek J.H."/>
            <person name="Choi D.G."/>
            <person name="Jeon J.H."/>
            <person name="Jeon C.O."/>
        </authorList>
    </citation>
    <scope>NUCLEOTIDE SEQUENCE [LARGE SCALE GENOMIC DNA]</scope>
    <source>
        <strain evidence="1 2">KACC 19118</strain>
    </source>
</reference>